<proteinExistence type="predicted"/>
<dbReference type="EMBL" id="JAWDIO010000002">
    <property type="protein sequence ID" value="MDU0355489.1"/>
    <property type="molecule type" value="Genomic_DNA"/>
</dbReference>
<sequence>MITSSHILGQDDSLLVDCQHGFKLLPEVCDAFKNMQQRAIKDGIDLQIVSSHRGYERQLGIWQNKWSGKTAVLDINETPIDTSQLSALDKAFSILTWSALPGASRHHWGTDLDVYDKNAVLDSGQKFQLVCSEYASNGPCHALNMWLQENAHSYLFSRPYHVFKGGIAQEPWHLSYVPTASQFEQLLDQETLRKAILNSNMLGADTILANLDVIFNRFILNKGKL</sequence>
<evidence type="ECO:0000313" key="2">
    <source>
        <dbReference type="EMBL" id="MDU0355489.1"/>
    </source>
</evidence>
<accession>A0ABU3SZP9</accession>
<protein>
    <submittedName>
        <fullName evidence="2">M15 family metallopeptidase</fullName>
    </submittedName>
</protein>
<dbReference type="InterPro" id="IPR003709">
    <property type="entry name" value="VanY-like_core_dom"/>
</dbReference>
<name>A0ABU3SZP9_9ALTE</name>
<dbReference type="RefSeq" id="WP_316027025.1">
    <property type="nucleotide sequence ID" value="NZ_JAWDIO010000002.1"/>
</dbReference>
<dbReference type="PANTHER" id="PTHR34385:SF1">
    <property type="entry name" value="PEPTIDOGLYCAN L-ALANYL-D-GLUTAMATE ENDOPEPTIDASE CWLK"/>
    <property type="match status" value="1"/>
</dbReference>
<dbReference type="CDD" id="cd14847">
    <property type="entry name" value="DD-carboxypeptidase_like"/>
    <property type="match status" value="1"/>
</dbReference>
<reference evidence="2 3" key="1">
    <citation type="submission" date="2023-10" db="EMBL/GenBank/DDBJ databases">
        <title>Glaciecola aquimarina strain GGW-M5 nov., isolated from a coastal seawater.</title>
        <authorList>
            <person name="Bayburt H."/>
            <person name="Kim J.M."/>
            <person name="Choi B.J."/>
            <person name="Jeon C.O."/>
        </authorList>
    </citation>
    <scope>NUCLEOTIDE SEQUENCE [LARGE SCALE GENOMIC DNA]</scope>
    <source>
        <strain evidence="2 3">KCTC 32108</strain>
    </source>
</reference>
<dbReference type="InterPro" id="IPR009045">
    <property type="entry name" value="Zn_M74/Hedgehog-like"/>
</dbReference>
<dbReference type="InterPro" id="IPR052179">
    <property type="entry name" value="DD-CPase-like"/>
</dbReference>
<organism evidence="2 3">
    <name type="scientific">Paraglaciecola aquimarina</name>
    <dbReference type="NCBI Taxonomy" id="1235557"/>
    <lineage>
        <taxon>Bacteria</taxon>
        <taxon>Pseudomonadati</taxon>
        <taxon>Pseudomonadota</taxon>
        <taxon>Gammaproteobacteria</taxon>
        <taxon>Alteromonadales</taxon>
        <taxon>Alteromonadaceae</taxon>
        <taxon>Paraglaciecola</taxon>
    </lineage>
</organism>
<dbReference type="PANTHER" id="PTHR34385">
    <property type="entry name" value="D-ALANYL-D-ALANINE CARBOXYPEPTIDASE"/>
    <property type="match status" value="1"/>
</dbReference>
<evidence type="ECO:0000313" key="3">
    <source>
        <dbReference type="Proteomes" id="UP001247805"/>
    </source>
</evidence>
<keyword evidence="3" id="KW-1185">Reference proteome</keyword>
<evidence type="ECO:0000259" key="1">
    <source>
        <dbReference type="Pfam" id="PF02557"/>
    </source>
</evidence>
<dbReference type="Gene3D" id="3.30.1380.10">
    <property type="match status" value="1"/>
</dbReference>
<comment type="caution">
    <text evidence="2">The sequence shown here is derived from an EMBL/GenBank/DDBJ whole genome shotgun (WGS) entry which is preliminary data.</text>
</comment>
<gene>
    <name evidence="2" type="ORF">RS130_17710</name>
</gene>
<dbReference type="SUPFAM" id="SSF55166">
    <property type="entry name" value="Hedgehog/DD-peptidase"/>
    <property type="match status" value="1"/>
</dbReference>
<dbReference type="Pfam" id="PF02557">
    <property type="entry name" value="VanY"/>
    <property type="match status" value="1"/>
</dbReference>
<dbReference type="Proteomes" id="UP001247805">
    <property type="component" value="Unassembled WGS sequence"/>
</dbReference>
<feature type="domain" description="D-alanyl-D-alanine carboxypeptidase-like core" evidence="1">
    <location>
        <begin position="23"/>
        <end position="178"/>
    </location>
</feature>